<protein>
    <recommendedName>
        <fullName evidence="4 11">Diacylglycerol O-acyltransferase</fullName>
        <ecNumber evidence="4 11">2.3.1.20</ecNumber>
    </recommendedName>
</protein>
<dbReference type="InterPro" id="IPR009721">
    <property type="entry name" value="O-acyltransferase_WSD1_C"/>
</dbReference>
<organism evidence="12 13">
    <name type="scientific">Rhodococcus aetherivorans</name>
    <dbReference type="NCBI Taxonomy" id="191292"/>
    <lineage>
        <taxon>Bacteria</taxon>
        <taxon>Bacillati</taxon>
        <taxon>Actinomycetota</taxon>
        <taxon>Actinomycetes</taxon>
        <taxon>Mycobacteriales</taxon>
        <taxon>Nocardiaceae</taxon>
        <taxon>Rhodococcus</taxon>
    </lineage>
</organism>
<dbReference type="Proteomes" id="UP001163947">
    <property type="component" value="Chromosome"/>
</dbReference>
<evidence type="ECO:0000256" key="5">
    <source>
        <dbReference type="ARBA" id="ARBA00022516"/>
    </source>
</evidence>
<dbReference type="GO" id="GO:0005886">
    <property type="term" value="C:plasma membrane"/>
    <property type="evidence" value="ECO:0007669"/>
    <property type="project" value="TreeGrafter"/>
</dbReference>
<evidence type="ECO:0000256" key="7">
    <source>
        <dbReference type="ARBA" id="ARBA00022798"/>
    </source>
</evidence>
<dbReference type="AlphaFoldDB" id="A0A059MN72"/>
<dbReference type="Pfam" id="PF03007">
    <property type="entry name" value="WS_DGAT_cat"/>
    <property type="match status" value="1"/>
</dbReference>
<dbReference type="GeneID" id="83621072"/>
<evidence type="ECO:0000256" key="6">
    <source>
        <dbReference type="ARBA" id="ARBA00022679"/>
    </source>
</evidence>
<proteinExistence type="inferred from homology"/>
<comment type="pathway">
    <text evidence="1 11">Glycerolipid metabolism; triacylglycerol biosynthesis.</text>
</comment>
<evidence type="ECO:0000313" key="12">
    <source>
        <dbReference type="EMBL" id="UYF96351.1"/>
    </source>
</evidence>
<dbReference type="GO" id="GO:0004144">
    <property type="term" value="F:diacylglycerol O-acyltransferase activity"/>
    <property type="evidence" value="ECO:0007669"/>
    <property type="project" value="UniProtKB-EC"/>
</dbReference>
<comment type="catalytic activity">
    <reaction evidence="10 11">
        <text>an acyl-CoA + a 1,2-diacyl-sn-glycerol = a triacyl-sn-glycerol + CoA</text>
        <dbReference type="Rhea" id="RHEA:10868"/>
        <dbReference type="ChEBI" id="CHEBI:17815"/>
        <dbReference type="ChEBI" id="CHEBI:57287"/>
        <dbReference type="ChEBI" id="CHEBI:58342"/>
        <dbReference type="ChEBI" id="CHEBI:64615"/>
        <dbReference type="EC" id="2.3.1.20"/>
    </reaction>
</comment>
<dbReference type="KEGG" id="rav:AAT18_17135"/>
<dbReference type="InterPro" id="IPR045034">
    <property type="entry name" value="O-acyltransferase_WSD1-like"/>
</dbReference>
<keyword evidence="7 11" id="KW-0319">Glycerol metabolism</keyword>
<dbReference type="EMBL" id="CP106982">
    <property type="protein sequence ID" value="UYF96351.1"/>
    <property type="molecule type" value="Genomic_DNA"/>
</dbReference>
<gene>
    <name evidence="12" type="ORF">OCS65_11605</name>
</gene>
<dbReference type="NCBIfam" id="TIGR02946">
    <property type="entry name" value="acyl_WS_DGAT"/>
    <property type="match status" value="1"/>
</dbReference>
<dbReference type="GO" id="GO:0001666">
    <property type="term" value="P:response to hypoxia"/>
    <property type="evidence" value="ECO:0007669"/>
    <property type="project" value="TreeGrafter"/>
</dbReference>
<dbReference type="RefSeq" id="WP_029544608.1">
    <property type="nucleotide sequence ID" value="NZ_CM002177.1"/>
</dbReference>
<evidence type="ECO:0000256" key="8">
    <source>
        <dbReference type="ARBA" id="ARBA00023098"/>
    </source>
</evidence>
<dbReference type="SUPFAM" id="SSF52777">
    <property type="entry name" value="CoA-dependent acyltransferases"/>
    <property type="match status" value="1"/>
</dbReference>
<name>A0A059MN72_9NOCA</name>
<evidence type="ECO:0000313" key="13">
    <source>
        <dbReference type="Proteomes" id="UP001163947"/>
    </source>
</evidence>
<comment type="pathway">
    <text evidence="2">Lipid metabolism.</text>
</comment>
<dbReference type="InterPro" id="IPR004255">
    <property type="entry name" value="O-acyltransferase_WSD1_N"/>
</dbReference>
<evidence type="ECO:0000256" key="9">
    <source>
        <dbReference type="ARBA" id="ARBA00023315"/>
    </source>
</evidence>
<sequence>MTNRMSAQDASFYFLETSNTPMHIGSLAILEQPRGGLDYEDVLRLVERRLAAVPRYRQKAREVALGLARPVWVDDRDFDITYHVRRSALPRPGSEAQLHDLLARLISRPLDRSRPLWEMYLVEGLAGDRCALFTKTHSALVDGEEALEIGQVLFEPTETPRVDPEELWMPEPEPSDSALVFGALAELVARPGEAVSGLRAAVGDLAATAGEALDVVGRLARTAAQSAPGSPLNASISRNRRFAVVKADLELYRKIRARYGCTINDVVLAVIAGALRYWLLSRGEPLTEATVVRAMVPMSVYTQDPDAPDEGGDVSAAGPRGEVSTFLVDLPVGEPNAVVRLSHISHAGEAYSRQGRRVPARSMMRLSGFAPATMHAVGARVASGFSQRMFNLMITNAPGPQHPLYLAGARVLEMYPISPLLKNQALSVALTSYDGNVYYGLNADRDAMPDVEVLTSLLHESLEELLDASR</sequence>
<reference evidence="12" key="1">
    <citation type="submission" date="2022-09" db="EMBL/GenBank/DDBJ databases">
        <title>The genome sequence of Rhodococcus aetherivorans N1.</title>
        <authorList>
            <person name="Jiang W."/>
        </authorList>
    </citation>
    <scope>NUCLEOTIDE SEQUENCE</scope>
    <source>
        <strain evidence="12">N1</strain>
    </source>
</reference>
<dbReference type="PANTHER" id="PTHR31650:SF1">
    <property type="entry name" value="WAX ESTER SYNTHASE_DIACYLGLYCEROL ACYLTRANSFERASE 4-RELATED"/>
    <property type="match status" value="1"/>
</dbReference>
<keyword evidence="9 11" id="KW-0012">Acyltransferase</keyword>
<keyword evidence="5 11" id="KW-0444">Lipid biosynthesis</keyword>
<evidence type="ECO:0000256" key="2">
    <source>
        <dbReference type="ARBA" id="ARBA00005189"/>
    </source>
</evidence>
<evidence type="ECO:0000256" key="10">
    <source>
        <dbReference type="ARBA" id="ARBA00048109"/>
    </source>
</evidence>
<dbReference type="InterPro" id="IPR014292">
    <property type="entry name" value="Acyl_transf_WS/DGAT"/>
</dbReference>
<evidence type="ECO:0000256" key="11">
    <source>
        <dbReference type="RuleBase" id="RU361241"/>
    </source>
</evidence>
<evidence type="ECO:0000256" key="1">
    <source>
        <dbReference type="ARBA" id="ARBA00004771"/>
    </source>
</evidence>
<evidence type="ECO:0000256" key="4">
    <source>
        <dbReference type="ARBA" id="ARBA00013244"/>
    </source>
</evidence>
<accession>A0A0F6S8R0</accession>
<keyword evidence="6 11" id="KW-0808">Transferase</keyword>
<dbReference type="GO" id="GO:0071731">
    <property type="term" value="P:response to nitric oxide"/>
    <property type="evidence" value="ECO:0007669"/>
    <property type="project" value="TreeGrafter"/>
</dbReference>
<dbReference type="GO" id="GO:0051701">
    <property type="term" value="P:biological process involved in interaction with host"/>
    <property type="evidence" value="ECO:0007669"/>
    <property type="project" value="TreeGrafter"/>
</dbReference>
<evidence type="ECO:0000256" key="3">
    <source>
        <dbReference type="ARBA" id="ARBA00009587"/>
    </source>
</evidence>
<dbReference type="GO" id="GO:0019432">
    <property type="term" value="P:triglyceride biosynthetic process"/>
    <property type="evidence" value="ECO:0007669"/>
    <property type="project" value="TreeGrafter"/>
</dbReference>
<dbReference type="EC" id="2.3.1.20" evidence="4 11"/>
<dbReference type="Pfam" id="PF06974">
    <property type="entry name" value="WS_DGAT_C"/>
    <property type="match status" value="1"/>
</dbReference>
<accession>A0A059MN72</accession>
<comment type="similarity">
    <text evidence="3 11">Belongs to the long-chain O-acyltransferase family.</text>
</comment>
<dbReference type="GO" id="GO:0006071">
    <property type="term" value="P:glycerol metabolic process"/>
    <property type="evidence" value="ECO:0007669"/>
    <property type="project" value="UniProtKB-KW"/>
</dbReference>
<keyword evidence="8 11" id="KW-0443">Lipid metabolism</keyword>
<dbReference type="PANTHER" id="PTHR31650">
    <property type="entry name" value="O-ACYLTRANSFERASE (WSD1-LIKE) FAMILY PROTEIN"/>
    <property type="match status" value="1"/>
</dbReference>